<evidence type="ECO:0000256" key="1">
    <source>
        <dbReference type="ARBA" id="ARBA00001938"/>
    </source>
</evidence>
<sequence length="113" mass="12059">MAEENVTFHLPDLGEGLVEATVLDWEAAVGDDVARNDPLVEVETTKSAVVIPSPHEGRVVELHAAPDEVVRVGAPLVTFAVAAPDRPAAGIVGTVPEEEKRPRRRVRLTPPGE</sequence>
<dbReference type="PROSITE" id="PS50968">
    <property type="entry name" value="BIOTINYL_LIPOYL"/>
    <property type="match status" value="1"/>
</dbReference>
<comment type="caution">
    <text evidence="7">The sequence shown here is derived from an EMBL/GenBank/DDBJ whole genome shotgun (WGS) entry which is preliminary data.</text>
</comment>
<dbReference type="InterPro" id="IPR011053">
    <property type="entry name" value="Single_hybrid_motif"/>
</dbReference>
<reference evidence="7 8" key="1">
    <citation type="submission" date="2020-09" db="EMBL/GenBank/DDBJ databases">
        <title>Diversity and distribution of actinomycetes associated with coral in the coast of Hainan.</title>
        <authorList>
            <person name="Li F."/>
        </authorList>
    </citation>
    <scope>NUCLEOTIDE SEQUENCE [LARGE SCALE GENOMIC DNA]</scope>
    <source>
        <strain evidence="7 8">HNM0947</strain>
    </source>
</reference>
<accession>A0ABR9P574</accession>
<keyword evidence="2" id="KW-0808">Transferase</keyword>
<dbReference type="PROSITE" id="PS00189">
    <property type="entry name" value="LIPOYL"/>
    <property type="match status" value="1"/>
</dbReference>
<evidence type="ECO:0000313" key="7">
    <source>
        <dbReference type="EMBL" id="MBE2998990.1"/>
    </source>
</evidence>
<feature type="region of interest" description="Disordered" evidence="5">
    <location>
        <begin position="94"/>
        <end position="113"/>
    </location>
</feature>
<dbReference type="InterPro" id="IPR003016">
    <property type="entry name" value="2-oxoA_DH_lipoyl-BS"/>
</dbReference>
<evidence type="ECO:0000256" key="4">
    <source>
        <dbReference type="ARBA" id="ARBA00023315"/>
    </source>
</evidence>
<feature type="domain" description="Lipoyl-binding" evidence="6">
    <location>
        <begin position="5"/>
        <end position="80"/>
    </location>
</feature>
<evidence type="ECO:0000256" key="2">
    <source>
        <dbReference type="ARBA" id="ARBA00022679"/>
    </source>
</evidence>
<dbReference type="PANTHER" id="PTHR43178:SF5">
    <property type="entry name" value="LIPOAMIDE ACYLTRANSFERASE COMPONENT OF BRANCHED-CHAIN ALPHA-KETO ACID DEHYDROGENASE COMPLEX, MITOCHONDRIAL"/>
    <property type="match status" value="1"/>
</dbReference>
<dbReference type="Pfam" id="PF00364">
    <property type="entry name" value="Biotin_lipoyl"/>
    <property type="match status" value="1"/>
</dbReference>
<keyword evidence="4" id="KW-0012">Acyltransferase</keyword>
<organism evidence="7 8">
    <name type="scientific">Nocardiopsis coralli</name>
    <dbReference type="NCBI Taxonomy" id="2772213"/>
    <lineage>
        <taxon>Bacteria</taxon>
        <taxon>Bacillati</taxon>
        <taxon>Actinomycetota</taxon>
        <taxon>Actinomycetes</taxon>
        <taxon>Streptosporangiales</taxon>
        <taxon>Nocardiopsidaceae</taxon>
        <taxon>Nocardiopsis</taxon>
    </lineage>
</organism>
<dbReference type="Gene3D" id="2.40.50.100">
    <property type="match status" value="1"/>
</dbReference>
<dbReference type="Proteomes" id="UP000806528">
    <property type="component" value="Unassembled WGS sequence"/>
</dbReference>
<gene>
    <name evidence="7" type="ORF">IDM40_09805</name>
</gene>
<name>A0ABR9P574_9ACTN</name>
<dbReference type="SUPFAM" id="SSF51230">
    <property type="entry name" value="Single hybrid motif"/>
    <property type="match status" value="1"/>
</dbReference>
<comment type="cofactor">
    <cofactor evidence="1">
        <name>(R)-lipoate</name>
        <dbReference type="ChEBI" id="CHEBI:83088"/>
    </cofactor>
</comment>
<dbReference type="InterPro" id="IPR050743">
    <property type="entry name" value="2-oxoacid_DH_E2_comp"/>
</dbReference>
<dbReference type="PANTHER" id="PTHR43178">
    <property type="entry name" value="DIHYDROLIPOAMIDE ACETYLTRANSFERASE COMPONENT OF PYRUVATE DEHYDROGENASE COMPLEX"/>
    <property type="match status" value="1"/>
</dbReference>
<evidence type="ECO:0000256" key="5">
    <source>
        <dbReference type="SAM" id="MobiDB-lite"/>
    </source>
</evidence>
<dbReference type="InterPro" id="IPR000089">
    <property type="entry name" value="Biotin_lipoyl"/>
</dbReference>
<evidence type="ECO:0000256" key="3">
    <source>
        <dbReference type="ARBA" id="ARBA00022823"/>
    </source>
</evidence>
<keyword evidence="8" id="KW-1185">Reference proteome</keyword>
<dbReference type="RefSeq" id="WP_193121625.1">
    <property type="nucleotide sequence ID" value="NZ_JADBGI010000007.1"/>
</dbReference>
<dbReference type="CDD" id="cd06849">
    <property type="entry name" value="lipoyl_domain"/>
    <property type="match status" value="1"/>
</dbReference>
<proteinExistence type="predicted"/>
<evidence type="ECO:0000313" key="8">
    <source>
        <dbReference type="Proteomes" id="UP000806528"/>
    </source>
</evidence>
<keyword evidence="3" id="KW-0450">Lipoyl</keyword>
<protein>
    <submittedName>
        <fullName evidence="7">Biotin attachment protein</fullName>
    </submittedName>
</protein>
<evidence type="ECO:0000259" key="6">
    <source>
        <dbReference type="PROSITE" id="PS50968"/>
    </source>
</evidence>
<dbReference type="EMBL" id="JADBGI010000007">
    <property type="protein sequence ID" value="MBE2998990.1"/>
    <property type="molecule type" value="Genomic_DNA"/>
</dbReference>